<dbReference type="Pfam" id="PF08239">
    <property type="entry name" value="SH3_3"/>
    <property type="match status" value="2"/>
</dbReference>
<comment type="caution">
    <text evidence="3">The sequence shown here is derived from an EMBL/GenBank/DDBJ whole genome shotgun (WGS) entry which is preliminary data.</text>
</comment>
<dbReference type="SUPFAM" id="SSF50044">
    <property type="entry name" value="SH3-domain"/>
    <property type="match status" value="1"/>
</dbReference>
<dbReference type="InterPro" id="IPR003646">
    <property type="entry name" value="SH3-like_bac-type"/>
</dbReference>
<dbReference type="Proteomes" id="UP000182379">
    <property type="component" value="Unassembled WGS sequence"/>
</dbReference>
<evidence type="ECO:0000313" key="4">
    <source>
        <dbReference type="Proteomes" id="UP000182379"/>
    </source>
</evidence>
<feature type="domain" description="SH3b" evidence="2">
    <location>
        <begin position="108"/>
        <end position="174"/>
    </location>
</feature>
<evidence type="ECO:0000313" key="3">
    <source>
        <dbReference type="EMBL" id="SDX15781.1"/>
    </source>
</evidence>
<evidence type="ECO:0000259" key="2">
    <source>
        <dbReference type="PROSITE" id="PS51781"/>
    </source>
</evidence>
<dbReference type="Gene3D" id="2.30.30.40">
    <property type="entry name" value="SH3 Domains"/>
    <property type="match status" value="2"/>
</dbReference>
<protein>
    <submittedName>
        <fullName evidence="3">Uncharacterized conserved protein YgiM, contains N-terminal SH3 domain, DUF1202 family</fullName>
    </submittedName>
</protein>
<sequence length="174" mass="19190">MMKKLGRILAALCCLLGLTFPMERKVEASAAGTIIGTEVRMRKGAGTDTEILGYFENGEKVEVLKSNVNEGRKWYEVSRKDGTLGWVAGEYCRVPEGSLIPSVTRLEDRKGRITGTEVRMRSDPNQNGDVLDYFTKGEIVTILDAADGGGLHWTKVQRENGDIGWVASAYCEEL</sequence>
<dbReference type="PANTHER" id="PTHR34408">
    <property type="entry name" value="FAMILY PROTEIN, PUTATIVE-RELATED"/>
    <property type="match status" value="1"/>
</dbReference>
<keyword evidence="1" id="KW-0732">Signal</keyword>
<dbReference type="EMBL" id="FNOP01000014">
    <property type="protein sequence ID" value="SDX15781.1"/>
    <property type="molecule type" value="Genomic_DNA"/>
</dbReference>
<accession>A0A1H2ZEH4</accession>
<gene>
    <name evidence="3" type="ORF">SAMN05216495_11464</name>
</gene>
<dbReference type="SMART" id="SM00287">
    <property type="entry name" value="SH3b"/>
    <property type="match status" value="2"/>
</dbReference>
<feature type="chain" id="PRO_5038331486" evidence="1">
    <location>
        <begin position="25"/>
        <end position="174"/>
    </location>
</feature>
<dbReference type="PROSITE" id="PS51781">
    <property type="entry name" value="SH3B"/>
    <property type="match status" value="2"/>
</dbReference>
<dbReference type="AlphaFoldDB" id="A0A1H2ZEH4"/>
<dbReference type="InterPro" id="IPR052354">
    <property type="entry name" value="Cell_Wall_Dynamics_Protein"/>
</dbReference>
<dbReference type="RefSeq" id="WP_074707386.1">
    <property type="nucleotide sequence ID" value="NZ_DBEZMR010000009.1"/>
</dbReference>
<organism evidence="3 4">
    <name type="scientific">Acidaminococcus fermentans</name>
    <dbReference type="NCBI Taxonomy" id="905"/>
    <lineage>
        <taxon>Bacteria</taxon>
        <taxon>Bacillati</taxon>
        <taxon>Bacillota</taxon>
        <taxon>Negativicutes</taxon>
        <taxon>Acidaminococcales</taxon>
        <taxon>Acidaminococcaceae</taxon>
        <taxon>Acidaminococcus</taxon>
    </lineage>
</organism>
<evidence type="ECO:0000256" key="1">
    <source>
        <dbReference type="SAM" id="SignalP"/>
    </source>
</evidence>
<feature type="signal peptide" evidence="1">
    <location>
        <begin position="1"/>
        <end position="24"/>
    </location>
</feature>
<dbReference type="InterPro" id="IPR036028">
    <property type="entry name" value="SH3-like_dom_sf"/>
</dbReference>
<proteinExistence type="predicted"/>
<name>A0A1H2ZEH4_ACIFE</name>
<dbReference type="PANTHER" id="PTHR34408:SF1">
    <property type="entry name" value="GLYCOSYL HYDROLASE FAMILY 19 DOMAIN-CONTAINING PROTEIN HI_1415"/>
    <property type="match status" value="1"/>
</dbReference>
<reference evidence="3 4" key="1">
    <citation type="submission" date="2016-10" db="EMBL/GenBank/DDBJ databases">
        <authorList>
            <person name="Varghese N."/>
            <person name="Submissions S."/>
        </authorList>
    </citation>
    <scope>NUCLEOTIDE SEQUENCE [LARGE SCALE GENOMIC DNA]</scope>
    <source>
        <strain evidence="3 4">WCC6</strain>
    </source>
</reference>
<feature type="domain" description="SH3b" evidence="2">
    <location>
        <begin position="29"/>
        <end position="96"/>
    </location>
</feature>